<dbReference type="SUPFAM" id="SSF56925">
    <property type="entry name" value="OMPA-like"/>
    <property type="match status" value="1"/>
</dbReference>
<proteinExistence type="predicted"/>
<dbReference type="OrthoDB" id="5646075at2"/>
<dbReference type="RefSeq" id="WP_058458263.1">
    <property type="nucleotide sequence ID" value="NZ_CAAAIY010000013.1"/>
</dbReference>
<evidence type="ECO:0000256" key="1">
    <source>
        <dbReference type="SAM" id="SignalP"/>
    </source>
</evidence>
<dbReference type="Proteomes" id="UP000054695">
    <property type="component" value="Unassembled WGS sequence"/>
</dbReference>
<organism evidence="2 3">
    <name type="scientific">Legionella bozemanae</name>
    <name type="common">Fluoribacter bozemanae</name>
    <dbReference type="NCBI Taxonomy" id="447"/>
    <lineage>
        <taxon>Bacteria</taxon>
        <taxon>Pseudomonadati</taxon>
        <taxon>Pseudomonadota</taxon>
        <taxon>Gammaproteobacteria</taxon>
        <taxon>Legionellales</taxon>
        <taxon>Legionellaceae</taxon>
        <taxon>Legionella</taxon>
    </lineage>
</organism>
<sequence length="221" mass="24585">MVKYQIVAIIFSITLSNLIFAAEAKKNCDKADWRCHGSFYITGGYVFTHTFFNDNQLSLSPPDQSTIHFTPRDVFPNNASGMRWGFGAGLGDNLPFTYELDYNQIFTHSKIKDGLKISRSSKSLVAIIGYTLNPKSRLRASIVGGASVISTYLTATTVAPRQFFSQNTNTVDVDPFLGGSLSYQINSNFALRAVEFYDFATYNRSAQGVAVTLIMLNYYPK</sequence>
<dbReference type="AlphaFoldDB" id="A0A0W0RZ58"/>
<evidence type="ECO:0000313" key="3">
    <source>
        <dbReference type="Proteomes" id="UP000054695"/>
    </source>
</evidence>
<feature type="chain" id="PRO_5006911461" description="Outer membrane protein beta-barrel domain-containing protein" evidence="1">
    <location>
        <begin position="22"/>
        <end position="221"/>
    </location>
</feature>
<dbReference type="Gene3D" id="2.40.160.20">
    <property type="match status" value="1"/>
</dbReference>
<name>A0A0W0RZ58_LEGBO</name>
<evidence type="ECO:0008006" key="4">
    <source>
        <dbReference type="Google" id="ProtNLM"/>
    </source>
</evidence>
<evidence type="ECO:0000313" key="2">
    <source>
        <dbReference type="EMBL" id="KTC76503.1"/>
    </source>
</evidence>
<keyword evidence="1" id="KW-0732">Signal</keyword>
<accession>A0A0W0RZ58</accession>
<dbReference type="EMBL" id="LNXU01000004">
    <property type="protein sequence ID" value="KTC76503.1"/>
    <property type="molecule type" value="Genomic_DNA"/>
</dbReference>
<dbReference type="PATRIC" id="fig|447.4.peg.618"/>
<dbReference type="STRING" id="447.Lboz_0573"/>
<reference evidence="2 3" key="1">
    <citation type="submission" date="2015-11" db="EMBL/GenBank/DDBJ databases">
        <title>Genomic analysis of 38 Legionella species identifies large and diverse effector repertoires.</title>
        <authorList>
            <person name="Burstein D."/>
            <person name="Amaro F."/>
            <person name="Zusman T."/>
            <person name="Lifshitz Z."/>
            <person name="Cohen O."/>
            <person name="Gilbert J.A."/>
            <person name="Pupko T."/>
            <person name="Shuman H.A."/>
            <person name="Segal G."/>
        </authorList>
    </citation>
    <scope>NUCLEOTIDE SEQUENCE [LARGE SCALE GENOMIC DNA]</scope>
    <source>
        <strain evidence="2 3">WIGA</strain>
    </source>
</reference>
<feature type="signal peptide" evidence="1">
    <location>
        <begin position="1"/>
        <end position="21"/>
    </location>
</feature>
<keyword evidence="3" id="KW-1185">Reference proteome</keyword>
<dbReference type="InterPro" id="IPR011250">
    <property type="entry name" value="OMP/PagP_B-barrel"/>
</dbReference>
<gene>
    <name evidence="2" type="ORF">Lboz_0573</name>
</gene>
<comment type="caution">
    <text evidence="2">The sequence shown here is derived from an EMBL/GenBank/DDBJ whole genome shotgun (WGS) entry which is preliminary data.</text>
</comment>
<protein>
    <recommendedName>
        <fullName evidence="4">Outer membrane protein beta-barrel domain-containing protein</fullName>
    </recommendedName>
</protein>